<comment type="caution">
    <text evidence="2">The sequence shown here is derived from an EMBL/GenBank/DDBJ whole genome shotgun (WGS) entry which is preliminary data.</text>
</comment>
<feature type="compositionally biased region" description="Basic and acidic residues" evidence="1">
    <location>
        <begin position="10"/>
        <end position="26"/>
    </location>
</feature>
<gene>
    <name evidence="2" type="ORF">DR999_PMT19110</name>
</gene>
<organism evidence="2 3">
    <name type="scientific">Platysternon megacephalum</name>
    <name type="common">big-headed turtle</name>
    <dbReference type="NCBI Taxonomy" id="55544"/>
    <lineage>
        <taxon>Eukaryota</taxon>
        <taxon>Metazoa</taxon>
        <taxon>Chordata</taxon>
        <taxon>Craniata</taxon>
        <taxon>Vertebrata</taxon>
        <taxon>Euteleostomi</taxon>
        <taxon>Archelosauria</taxon>
        <taxon>Testudinata</taxon>
        <taxon>Testudines</taxon>
        <taxon>Cryptodira</taxon>
        <taxon>Durocryptodira</taxon>
        <taxon>Testudinoidea</taxon>
        <taxon>Platysternidae</taxon>
        <taxon>Platysternon</taxon>
    </lineage>
</organism>
<dbReference type="Proteomes" id="UP000297703">
    <property type="component" value="Unassembled WGS sequence"/>
</dbReference>
<feature type="compositionally biased region" description="Polar residues" evidence="1">
    <location>
        <begin position="77"/>
        <end position="97"/>
    </location>
</feature>
<accession>A0A4D9DVP1</accession>
<reference evidence="2 3" key="1">
    <citation type="submission" date="2019-04" db="EMBL/GenBank/DDBJ databases">
        <title>Draft genome of the big-headed turtle Platysternon megacephalum.</title>
        <authorList>
            <person name="Gong S."/>
        </authorList>
    </citation>
    <scope>NUCLEOTIDE SEQUENCE [LARGE SCALE GENOMIC DNA]</scope>
    <source>
        <strain evidence="2">DO16091913</strain>
        <tissue evidence="2">Muscle</tissue>
    </source>
</reference>
<feature type="region of interest" description="Disordered" evidence="1">
    <location>
        <begin position="61"/>
        <end position="117"/>
    </location>
</feature>
<dbReference type="AlphaFoldDB" id="A0A4D9DVP1"/>
<proteinExistence type="predicted"/>
<keyword evidence="3" id="KW-1185">Reference proteome</keyword>
<dbReference type="EMBL" id="QXTE01000360">
    <property type="protein sequence ID" value="TFJ98922.1"/>
    <property type="molecule type" value="Genomic_DNA"/>
</dbReference>
<name>A0A4D9DVP1_9SAUR</name>
<evidence type="ECO:0000313" key="3">
    <source>
        <dbReference type="Proteomes" id="UP000297703"/>
    </source>
</evidence>
<evidence type="ECO:0000313" key="2">
    <source>
        <dbReference type="EMBL" id="TFJ98922.1"/>
    </source>
</evidence>
<protein>
    <submittedName>
        <fullName evidence="2">Rho guanine nucleotide exchange factor 40</fullName>
    </submittedName>
</protein>
<feature type="region of interest" description="Disordered" evidence="1">
    <location>
        <begin position="1"/>
        <end position="31"/>
    </location>
</feature>
<sequence>MLGAVSSSQSKDRFYEKQTKTPHEPRPSGLFLPLPRPCGLVKMEPLSAAFAGWLSLTLSGGRQPASRAVPLTAIPGESQSQKQNRNTGPLPQKSASYPSPLRGSVRPPAWKECDLPG</sequence>
<evidence type="ECO:0000256" key="1">
    <source>
        <dbReference type="SAM" id="MobiDB-lite"/>
    </source>
</evidence>
<reference evidence="2 3" key="2">
    <citation type="submission" date="2019-04" db="EMBL/GenBank/DDBJ databases">
        <title>The genome sequence of big-headed turtle.</title>
        <authorList>
            <person name="Gong S."/>
        </authorList>
    </citation>
    <scope>NUCLEOTIDE SEQUENCE [LARGE SCALE GENOMIC DNA]</scope>
    <source>
        <strain evidence="2">DO16091913</strain>
        <tissue evidence="2">Muscle</tissue>
    </source>
</reference>